<reference evidence="1 2" key="1">
    <citation type="journal article" date="2019" name="Nat. Med.">
        <title>A library of human gut bacterial isolates paired with longitudinal multiomics data enables mechanistic microbiome research.</title>
        <authorList>
            <person name="Poyet M."/>
            <person name="Groussin M."/>
            <person name="Gibbons S.M."/>
            <person name="Avila-Pacheco J."/>
            <person name="Jiang X."/>
            <person name="Kearney S.M."/>
            <person name="Perrotta A.R."/>
            <person name="Berdy B."/>
            <person name="Zhao S."/>
            <person name="Lieberman T.D."/>
            <person name="Swanson P.K."/>
            <person name="Smith M."/>
            <person name="Roesemann S."/>
            <person name="Alexander J.E."/>
            <person name="Rich S.A."/>
            <person name="Livny J."/>
            <person name="Vlamakis H."/>
            <person name="Clish C."/>
            <person name="Bullock K."/>
            <person name="Deik A."/>
            <person name="Scott J."/>
            <person name="Pierce K.A."/>
            <person name="Xavier R.J."/>
            <person name="Alm E.J."/>
        </authorList>
    </citation>
    <scope>NUCLEOTIDE SEQUENCE [LARGE SCALE GENOMIC DNA]</scope>
    <source>
        <strain evidence="1 2">BIOML-A10</strain>
    </source>
</reference>
<name>A0A7J4XCF6_9BACE</name>
<organism evidence="1 2">
    <name type="scientific">Bacteroides salyersiae</name>
    <dbReference type="NCBI Taxonomy" id="291644"/>
    <lineage>
        <taxon>Bacteria</taxon>
        <taxon>Pseudomonadati</taxon>
        <taxon>Bacteroidota</taxon>
        <taxon>Bacteroidia</taxon>
        <taxon>Bacteroidales</taxon>
        <taxon>Bacteroidaceae</taxon>
        <taxon>Bacteroides</taxon>
    </lineage>
</organism>
<dbReference type="RefSeq" id="WP_130059918.1">
    <property type="nucleotide sequence ID" value="NZ_JADNPJ010000042.1"/>
</dbReference>
<evidence type="ECO:0000313" key="1">
    <source>
        <dbReference type="EMBL" id="KAA3757114.1"/>
    </source>
</evidence>
<accession>A0A7J4XCF6</accession>
<protein>
    <submittedName>
        <fullName evidence="1">Uncharacterized protein</fullName>
    </submittedName>
</protein>
<evidence type="ECO:0000313" key="2">
    <source>
        <dbReference type="Proteomes" id="UP000422221"/>
    </source>
</evidence>
<dbReference type="AlphaFoldDB" id="A0A7J4XCF6"/>
<dbReference type="Proteomes" id="UP000422221">
    <property type="component" value="Unassembled WGS sequence"/>
</dbReference>
<dbReference type="EMBL" id="VWMK01000036">
    <property type="protein sequence ID" value="KAA3757114.1"/>
    <property type="molecule type" value="Genomic_DNA"/>
</dbReference>
<proteinExistence type="predicted"/>
<gene>
    <name evidence="1" type="ORF">F3F73_22580</name>
</gene>
<sequence>MNKILIFPEPFRIKNPTCDEQNSYLIPLWMDESAMNGIDSFVEVNTLQEADYGKEIRRIITEHNPNWVIALGESATACINLYRQKKILVNPTVTFNNLNNVPEYARQHTFGFFSALPKQEKSYELFQTVYPNTAWYLNVSKLRLIDIKDVVLEIVNSII</sequence>
<comment type="caution">
    <text evidence="1">The sequence shown here is derived from an EMBL/GenBank/DDBJ whole genome shotgun (WGS) entry which is preliminary data.</text>
</comment>